<sequence length="469" mass="50245">MNPGASGRPLLGRTRRVHWWHRRRGRFWVGPPQLTVLAFAALILLGTGLLSLPFAVEADERAPFMTALFTAASAASVTGLVVEDTSSYWSLSGEVTILLLIQVGGFGVMALATVLALVTGRRLGLRMTVYTGSEAKGVSLGEVRQLVLGVLYVTLLFEGALSAVLTLRWWLTYDLPFTEALYTGTFHAISAFNNAGFSLYTDSLMGFAADPWITIPIAVAVIAGGLGFPVWVELWRFTRRRGESRHWSLHAKITVVMTAVLLVVGFAAFLALEWNNPATMGGMSLRERLLTGFFQAVMPRTAGFNSLDFGAMNTQTLLVTDILMFIGGGSAGTAGGIKVTTFAILLLVVYANVRGEPTVHVAGRRLSHATVAQATTVTTLAMGAVLAATLTLMVITPFTLDRILFETVSAFATVGLSTGITADLPPLGQAVLVFLMFIGRIGPITLASALALRRRGRAYELPEARPIVG</sequence>
<dbReference type="InterPro" id="IPR003445">
    <property type="entry name" value="Cat_transpt"/>
</dbReference>
<evidence type="ECO:0000256" key="1">
    <source>
        <dbReference type="ARBA" id="ARBA00004651"/>
    </source>
</evidence>
<dbReference type="Pfam" id="PF02386">
    <property type="entry name" value="TrkH"/>
    <property type="match status" value="1"/>
</dbReference>
<evidence type="ECO:0000256" key="7">
    <source>
        <dbReference type="ARBA" id="ARBA00023136"/>
    </source>
</evidence>
<organism evidence="9 10">
    <name type="scientific">Nocardiopsis alba</name>
    <dbReference type="NCBI Taxonomy" id="53437"/>
    <lineage>
        <taxon>Bacteria</taxon>
        <taxon>Bacillati</taxon>
        <taxon>Actinomycetota</taxon>
        <taxon>Actinomycetes</taxon>
        <taxon>Streptosporangiales</taxon>
        <taxon>Nocardiopsidaceae</taxon>
        <taxon>Nocardiopsis</taxon>
    </lineage>
</organism>
<keyword evidence="5 8" id="KW-1133">Transmembrane helix</keyword>
<feature type="transmembrane region" description="Helical" evidence="8">
    <location>
        <begin position="97"/>
        <end position="118"/>
    </location>
</feature>
<dbReference type="GO" id="GO:0005886">
    <property type="term" value="C:plasma membrane"/>
    <property type="evidence" value="ECO:0007669"/>
    <property type="project" value="UniProtKB-SubCell"/>
</dbReference>
<keyword evidence="3" id="KW-1003">Cell membrane</keyword>
<comment type="subcellular location">
    <subcellularLocation>
        <location evidence="1">Cell membrane</location>
        <topology evidence="1">Multi-pass membrane protein</topology>
    </subcellularLocation>
</comment>
<evidence type="ECO:0000256" key="6">
    <source>
        <dbReference type="ARBA" id="ARBA00023065"/>
    </source>
</evidence>
<dbReference type="GO" id="GO:0008324">
    <property type="term" value="F:monoatomic cation transmembrane transporter activity"/>
    <property type="evidence" value="ECO:0007669"/>
    <property type="project" value="InterPro"/>
</dbReference>
<keyword evidence="2" id="KW-0813">Transport</keyword>
<feature type="transmembrane region" description="Helical" evidence="8">
    <location>
        <begin position="371"/>
        <end position="396"/>
    </location>
</feature>
<evidence type="ECO:0000256" key="3">
    <source>
        <dbReference type="ARBA" id="ARBA00022475"/>
    </source>
</evidence>
<accession>A0A7K2INW9</accession>
<keyword evidence="6" id="KW-0406">Ion transport</keyword>
<evidence type="ECO:0000313" key="9">
    <source>
        <dbReference type="EMBL" id="MYR31475.1"/>
    </source>
</evidence>
<evidence type="ECO:0000256" key="2">
    <source>
        <dbReference type="ARBA" id="ARBA00022448"/>
    </source>
</evidence>
<feature type="transmembrane region" description="Helical" evidence="8">
    <location>
        <begin position="253"/>
        <end position="272"/>
    </location>
</feature>
<proteinExistence type="predicted"/>
<evidence type="ECO:0000313" key="10">
    <source>
        <dbReference type="Proteomes" id="UP000467124"/>
    </source>
</evidence>
<protein>
    <submittedName>
        <fullName evidence="9">TrkH family potassium uptake protein</fullName>
    </submittedName>
</protein>
<keyword evidence="4 8" id="KW-0812">Transmembrane</keyword>
<dbReference type="PANTHER" id="PTHR32024:SF1">
    <property type="entry name" value="KTR SYSTEM POTASSIUM UPTAKE PROTEIN B"/>
    <property type="match status" value="1"/>
</dbReference>
<feature type="transmembrane region" description="Helical" evidence="8">
    <location>
        <begin position="428"/>
        <end position="452"/>
    </location>
</feature>
<dbReference type="PANTHER" id="PTHR32024">
    <property type="entry name" value="TRK SYSTEM POTASSIUM UPTAKE PROTEIN TRKG-RELATED"/>
    <property type="match status" value="1"/>
</dbReference>
<evidence type="ECO:0000256" key="8">
    <source>
        <dbReference type="SAM" id="Phobius"/>
    </source>
</evidence>
<dbReference type="GO" id="GO:0030001">
    <property type="term" value="P:metal ion transport"/>
    <property type="evidence" value="ECO:0007669"/>
    <property type="project" value="UniProtKB-ARBA"/>
</dbReference>
<feature type="transmembrane region" description="Helical" evidence="8">
    <location>
        <begin position="212"/>
        <end position="232"/>
    </location>
</feature>
<dbReference type="Proteomes" id="UP000467124">
    <property type="component" value="Unassembled WGS sequence"/>
</dbReference>
<evidence type="ECO:0000256" key="5">
    <source>
        <dbReference type="ARBA" id="ARBA00022989"/>
    </source>
</evidence>
<keyword evidence="7 8" id="KW-0472">Membrane</keyword>
<feature type="transmembrane region" description="Helical" evidence="8">
    <location>
        <begin position="62"/>
        <end position="82"/>
    </location>
</feature>
<feature type="transmembrane region" description="Helical" evidence="8">
    <location>
        <begin position="322"/>
        <end position="351"/>
    </location>
</feature>
<reference evidence="9 10" key="1">
    <citation type="journal article" date="2019" name="Nat. Commun.">
        <title>The antimicrobial potential of Streptomyces from insect microbiomes.</title>
        <authorList>
            <person name="Chevrette M.G."/>
            <person name="Carlson C.M."/>
            <person name="Ortega H.E."/>
            <person name="Thomas C."/>
            <person name="Ananiev G.E."/>
            <person name="Barns K.J."/>
            <person name="Book A.J."/>
            <person name="Cagnazzo J."/>
            <person name="Carlos C."/>
            <person name="Flanigan W."/>
            <person name="Grubbs K.J."/>
            <person name="Horn H.A."/>
            <person name="Hoffmann F.M."/>
            <person name="Klassen J.L."/>
            <person name="Knack J.J."/>
            <person name="Lewin G.R."/>
            <person name="McDonald B.R."/>
            <person name="Muller L."/>
            <person name="Melo W.G.P."/>
            <person name="Pinto-Tomas A.A."/>
            <person name="Schmitz A."/>
            <person name="Wendt-Pienkowski E."/>
            <person name="Wildman S."/>
            <person name="Zhao M."/>
            <person name="Zhang F."/>
            <person name="Bugni T.S."/>
            <person name="Andes D.R."/>
            <person name="Pupo M.T."/>
            <person name="Currie C.R."/>
        </authorList>
    </citation>
    <scope>NUCLEOTIDE SEQUENCE [LARGE SCALE GENOMIC DNA]</scope>
    <source>
        <strain evidence="9 10">SID5840</strain>
    </source>
</reference>
<feature type="transmembrane region" description="Helical" evidence="8">
    <location>
        <begin position="146"/>
        <end position="171"/>
    </location>
</feature>
<dbReference type="EMBL" id="WWHY01000001">
    <property type="protein sequence ID" value="MYR31475.1"/>
    <property type="molecule type" value="Genomic_DNA"/>
</dbReference>
<comment type="caution">
    <text evidence="9">The sequence shown here is derived from an EMBL/GenBank/DDBJ whole genome shotgun (WGS) entry which is preliminary data.</text>
</comment>
<evidence type="ECO:0000256" key="4">
    <source>
        <dbReference type="ARBA" id="ARBA00022692"/>
    </source>
</evidence>
<gene>
    <name evidence="9" type="ORF">GTW20_04135</name>
</gene>
<dbReference type="AlphaFoldDB" id="A0A7K2INW9"/>
<name>A0A7K2INW9_9ACTN</name>
<feature type="transmembrane region" description="Helical" evidence="8">
    <location>
        <begin position="34"/>
        <end position="55"/>
    </location>
</feature>